<gene>
    <name evidence="3" type="ORF">GCM10023200_02780</name>
</gene>
<keyword evidence="2" id="KW-0812">Transmembrane</keyword>
<accession>A0ABP9A4C1</accession>
<feature type="compositionally biased region" description="Low complexity" evidence="1">
    <location>
        <begin position="145"/>
        <end position="159"/>
    </location>
</feature>
<dbReference type="RefSeq" id="WP_345410548.1">
    <property type="nucleotide sequence ID" value="NZ_BAABHO010000002.1"/>
</dbReference>
<organism evidence="3 4">
    <name type="scientific">Actinomycetospora chlora</name>
    <dbReference type="NCBI Taxonomy" id="663608"/>
    <lineage>
        <taxon>Bacteria</taxon>
        <taxon>Bacillati</taxon>
        <taxon>Actinomycetota</taxon>
        <taxon>Actinomycetes</taxon>
        <taxon>Pseudonocardiales</taxon>
        <taxon>Pseudonocardiaceae</taxon>
        <taxon>Actinomycetospora</taxon>
    </lineage>
</organism>
<evidence type="ECO:0000256" key="2">
    <source>
        <dbReference type="SAM" id="Phobius"/>
    </source>
</evidence>
<name>A0ABP9A4C1_9PSEU</name>
<keyword evidence="2" id="KW-1133">Transmembrane helix</keyword>
<feature type="region of interest" description="Disordered" evidence="1">
    <location>
        <begin position="239"/>
        <end position="278"/>
    </location>
</feature>
<keyword evidence="2" id="KW-0472">Membrane</keyword>
<evidence type="ECO:0000256" key="1">
    <source>
        <dbReference type="SAM" id="MobiDB-lite"/>
    </source>
</evidence>
<dbReference type="EMBL" id="BAABHO010000002">
    <property type="protein sequence ID" value="GAA4773787.1"/>
    <property type="molecule type" value="Genomic_DNA"/>
</dbReference>
<feature type="transmembrane region" description="Helical" evidence="2">
    <location>
        <begin position="6"/>
        <end position="27"/>
    </location>
</feature>
<reference evidence="4" key="1">
    <citation type="journal article" date="2019" name="Int. J. Syst. Evol. Microbiol.">
        <title>The Global Catalogue of Microorganisms (GCM) 10K type strain sequencing project: providing services to taxonomists for standard genome sequencing and annotation.</title>
        <authorList>
            <consortium name="The Broad Institute Genomics Platform"/>
            <consortium name="The Broad Institute Genome Sequencing Center for Infectious Disease"/>
            <person name="Wu L."/>
            <person name="Ma J."/>
        </authorList>
    </citation>
    <scope>NUCLEOTIDE SEQUENCE [LARGE SCALE GENOMIC DNA]</scope>
    <source>
        <strain evidence="4">JCM 17979</strain>
    </source>
</reference>
<feature type="region of interest" description="Disordered" evidence="1">
    <location>
        <begin position="39"/>
        <end position="169"/>
    </location>
</feature>
<keyword evidence="4" id="KW-1185">Reference proteome</keyword>
<evidence type="ECO:0000313" key="3">
    <source>
        <dbReference type="EMBL" id="GAA4773787.1"/>
    </source>
</evidence>
<sequence length="278" mass="28312">MRVLESPITWIVVAAVLLALALLLIVVSGVRRRRARRAAAAAAWPPPALEAGRADPEAVWTEPAPERDGSRTPVSNLPDTPAPTAAASYAEPRTDPLDVDAVRAGLTEEQPETTGTPERPADHRPRHAATDTDGAPEPEPEETVPDATPAPTPATATGTGDDGTDARTDAAKDRLLAVLLRDPEAAVAALAAAGDGGAAPGERDVTALLRAGLTPSQVAHLVGIDEERLATVVARGLGLLPGPQGPDGAATGENRTDEPGRSWANAASSAGSTTPTTG</sequence>
<dbReference type="Proteomes" id="UP001500928">
    <property type="component" value="Unassembled WGS sequence"/>
</dbReference>
<evidence type="ECO:0000313" key="4">
    <source>
        <dbReference type="Proteomes" id="UP001500928"/>
    </source>
</evidence>
<feature type="compositionally biased region" description="Low complexity" evidence="1">
    <location>
        <begin position="262"/>
        <end position="278"/>
    </location>
</feature>
<protein>
    <submittedName>
        <fullName evidence="3">Uncharacterized protein</fullName>
    </submittedName>
</protein>
<proteinExistence type="predicted"/>
<feature type="compositionally biased region" description="Low complexity" evidence="1">
    <location>
        <begin position="239"/>
        <end position="248"/>
    </location>
</feature>
<feature type="compositionally biased region" description="Acidic residues" evidence="1">
    <location>
        <begin position="134"/>
        <end position="144"/>
    </location>
</feature>
<comment type="caution">
    <text evidence="3">The sequence shown here is derived from an EMBL/GenBank/DDBJ whole genome shotgun (WGS) entry which is preliminary data.</text>
</comment>